<dbReference type="GO" id="GO:0046872">
    <property type="term" value="F:metal ion binding"/>
    <property type="evidence" value="ECO:0007669"/>
    <property type="project" value="InterPro"/>
</dbReference>
<dbReference type="PANTHER" id="PTHR21472">
    <property type="entry name" value="ENDONUCLEASE DOMAIN-CONTAINING 1 PROTEIN ENDOD1"/>
    <property type="match status" value="1"/>
</dbReference>
<dbReference type="STRING" id="8010.ENSELUP00000029438"/>
<feature type="domain" description="ENPP1-3/EXOG-like endonuclease/phosphodiesterase" evidence="4">
    <location>
        <begin position="201"/>
        <end position="439"/>
    </location>
</feature>
<proteinExistence type="predicted"/>
<dbReference type="Gene3D" id="3.40.570.10">
    <property type="entry name" value="Extracellular Endonuclease, subunit A"/>
    <property type="match status" value="1"/>
</dbReference>
<evidence type="ECO:0008006" key="8">
    <source>
        <dbReference type="Google" id="ProtNLM"/>
    </source>
</evidence>
<reference evidence="6" key="2">
    <citation type="submission" date="2020-02" db="EMBL/GenBank/DDBJ databases">
        <title>Esox lucius (northern pike) genome, fEsoLuc1, primary haplotype.</title>
        <authorList>
            <person name="Myers G."/>
            <person name="Karagic N."/>
            <person name="Meyer A."/>
            <person name="Pippel M."/>
            <person name="Reichard M."/>
            <person name="Winkler S."/>
            <person name="Tracey A."/>
            <person name="Sims Y."/>
            <person name="Howe K."/>
            <person name="Rhie A."/>
            <person name="Formenti G."/>
            <person name="Durbin R."/>
            <person name="Fedrigo O."/>
            <person name="Jarvis E.D."/>
        </authorList>
    </citation>
    <scope>NUCLEOTIDE SEQUENCE [LARGE SCALE GENOMIC DNA]</scope>
</reference>
<feature type="coiled-coil region" evidence="1">
    <location>
        <begin position="137"/>
        <end position="164"/>
    </location>
</feature>
<dbReference type="InterPro" id="IPR039015">
    <property type="entry name" value="ENDOD1"/>
</dbReference>
<dbReference type="SUPFAM" id="SSF54060">
    <property type="entry name" value="His-Me finger endonucleases"/>
    <property type="match status" value="1"/>
</dbReference>
<feature type="signal peptide" evidence="3">
    <location>
        <begin position="1"/>
        <end position="19"/>
    </location>
</feature>
<name>A0A3P8ZLV3_ESOLU</name>
<dbReference type="AlphaFoldDB" id="A0A3P8ZLV3"/>
<dbReference type="PANTHER" id="PTHR21472:SF26">
    <property type="entry name" value="ENDONUCLEASE DOMAIN CONTAINING 1"/>
    <property type="match status" value="1"/>
</dbReference>
<dbReference type="InterPro" id="IPR044929">
    <property type="entry name" value="DNA/RNA_non-sp_Endonuclease_sf"/>
</dbReference>
<accession>A0A3P8ZLV3</accession>
<dbReference type="SMART" id="SM00892">
    <property type="entry name" value="Endonuclease_NS"/>
    <property type="match status" value="1"/>
</dbReference>
<protein>
    <recommendedName>
        <fullName evidence="8">DNA/RNA non-specific endonuclease domain-containing protein</fullName>
    </recommendedName>
</protein>
<dbReference type="GO" id="GO:0003676">
    <property type="term" value="F:nucleic acid binding"/>
    <property type="evidence" value="ECO:0007669"/>
    <property type="project" value="InterPro"/>
</dbReference>
<evidence type="ECO:0000313" key="7">
    <source>
        <dbReference type="Proteomes" id="UP000265140"/>
    </source>
</evidence>
<reference evidence="7" key="1">
    <citation type="journal article" date="2014" name="PLoS ONE">
        <title>The genome and linkage map of the northern pike (Esox lucius): conserved synteny revealed between the salmonid sister group and the Neoteleostei.</title>
        <authorList>
            <person name="Rondeau E.B."/>
            <person name="Minkley D.R."/>
            <person name="Leong J.S."/>
            <person name="Messmer A.M."/>
            <person name="Jantzen J.R."/>
            <person name="von Schalburg K.R."/>
            <person name="Lemon C."/>
            <person name="Bird N.H."/>
            <person name="Koop B.F."/>
        </authorList>
    </citation>
    <scope>NUCLEOTIDE SEQUENCE</scope>
</reference>
<reference evidence="6" key="3">
    <citation type="submission" date="2025-08" db="UniProtKB">
        <authorList>
            <consortium name="Ensembl"/>
        </authorList>
    </citation>
    <scope>IDENTIFICATION</scope>
</reference>
<evidence type="ECO:0000259" key="5">
    <source>
        <dbReference type="SMART" id="SM00892"/>
    </source>
</evidence>
<reference evidence="6" key="4">
    <citation type="submission" date="2025-09" db="UniProtKB">
        <authorList>
            <consortium name="Ensembl"/>
        </authorList>
    </citation>
    <scope>IDENTIFICATION</scope>
</reference>
<evidence type="ECO:0000256" key="3">
    <source>
        <dbReference type="SAM" id="SignalP"/>
    </source>
</evidence>
<dbReference type="KEGG" id="els:106023752"/>
<organism evidence="6 7">
    <name type="scientific">Esox lucius</name>
    <name type="common">Northern pike</name>
    <dbReference type="NCBI Taxonomy" id="8010"/>
    <lineage>
        <taxon>Eukaryota</taxon>
        <taxon>Metazoa</taxon>
        <taxon>Chordata</taxon>
        <taxon>Craniata</taxon>
        <taxon>Vertebrata</taxon>
        <taxon>Euteleostomi</taxon>
        <taxon>Actinopterygii</taxon>
        <taxon>Neopterygii</taxon>
        <taxon>Teleostei</taxon>
        <taxon>Protacanthopterygii</taxon>
        <taxon>Esociformes</taxon>
        <taxon>Esocidae</taxon>
        <taxon>Esox</taxon>
    </lineage>
</organism>
<feature type="domain" description="DNA/RNA non-specific endonuclease/pyrophosphatase/phosphodiesterase" evidence="5">
    <location>
        <begin position="200"/>
        <end position="442"/>
    </location>
</feature>
<evidence type="ECO:0000256" key="2">
    <source>
        <dbReference type="SAM" id="MobiDB-lite"/>
    </source>
</evidence>
<dbReference type="GeneID" id="106023752"/>
<evidence type="ECO:0000259" key="4">
    <source>
        <dbReference type="SMART" id="SM00477"/>
    </source>
</evidence>
<dbReference type="InterPro" id="IPR044925">
    <property type="entry name" value="His-Me_finger_sf"/>
</dbReference>
<dbReference type="RefSeq" id="XP_028973657.2">
    <property type="nucleotide sequence ID" value="XM_029117824.2"/>
</dbReference>
<feature type="compositionally biased region" description="Low complexity" evidence="2">
    <location>
        <begin position="457"/>
        <end position="468"/>
    </location>
</feature>
<dbReference type="InParanoid" id="A0A3P8ZLV3"/>
<dbReference type="Bgee" id="ENSELUG00000006376">
    <property type="expression patterns" value="Expressed in liver and 4 other cell types or tissues"/>
</dbReference>
<dbReference type="InterPro" id="IPR001604">
    <property type="entry name" value="Endo_G_ENPP1-like_dom"/>
</dbReference>
<sequence length="480" mass="54775">MARLFLLVLSVSVISAVRGEVFENFNQCNRFFFKGKPVQGLDIAMNTPKPHDGVTISKEELREESVKLYQEIYNILHNNNYKTDLLKACSQDNINVYTLLEHVKCGIDQVPVELNYIQSALDMVIQQCQDLSNLVTNDKLKAKLETIIQTSKEVKEKIQDFRNKPDSLKDPQEDLNICLSAYEAASPAYICQKYGDKPGDNYQFATLYDRGRRIPLYSAYKMDLTGNTKRTGVIKYYEPQLVHAGLDSEQKDVKKVKESLKKYNGDKNCNAKYLAYRERYKLRWSQATVDDFTSFDQGHLNPAGHHAEGDGSEATMTFTNVAPQSKKMNNEAWSKYEINLRKNYRDELAGDLNSVTFKNCDHLYVVTGVVPGNTWQFGRVNVPSYYWSAHCCTRKDEGPIQSGGAVCPNRDDGEVEEFDSVDELEVKLKTLIEKELHLKLNNPINIFDKCVPQLTRSKSLPSIPSDSIDPLKPKRPKEYK</sequence>
<dbReference type="Pfam" id="PF01223">
    <property type="entry name" value="Endonuclease_NS"/>
    <property type="match status" value="1"/>
</dbReference>
<dbReference type="GeneTree" id="ENSGT01030000234592"/>
<keyword evidence="3" id="KW-0732">Signal</keyword>
<evidence type="ECO:0000313" key="6">
    <source>
        <dbReference type="Ensembl" id="ENSELUP00000029438.3"/>
    </source>
</evidence>
<dbReference type="Proteomes" id="UP000265140">
    <property type="component" value="Chromosome 24"/>
</dbReference>
<dbReference type="InterPro" id="IPR020821">
    <property type="entry name" value="ENPP1-3/EXOG-like_nuc-like"/>
</dbReference>
<evidence type="ECO:0000256" key="1">
    <source>
        <dbReference type="SAM" id="Coils"/>
    </source>
</evidence>
<dbReference type="Ensembl" id="ENSELUT00000010827.3">
    <property type="protein sequence ID" value="ENSELUP00000029438.3"/>
    <property type="gene ID" value="ENSELUG00000006376.3"/>
</dbReference>
<dbReference type="GO" id="GO:0016787">
    <property type="term" value="F:hydrolase activity"/>
    <property type="evidence" value="ECO:0007669"/>
    <property type="project" value="InterPro"/>
</dbReference>
<dbReference type="SMART" id="SM00477">
    <property type="entry name" value="NUC"/>
    <property type="match status" value="1"/>
</dbReference>
<feature type="compositionally biased region" description="Basic and acidic residues" evidence="2">
    <location>
        <begin position="469"/>
        <end position="480"/>
    </location>
</feature>
<keyword evidence="1" id="KW-0175">Coiled coil</keyword>
<feature type="chain" id="PRO_5044275457" description="DNA/RNA non-specific endonuclease domain-containing protein" evidence="3">
    <location>
        <begin position="20"/>
        <end position="480"/>
    </location>
</feature>
<feature type="region of interest" description="Disordered" evidence="2">
    <location>
        <begin position="457"/>
        <end position="480"/>
    </location>
</feature>
<keyword evidence="7" id="KW-1185">Reference proteome</keyword>